<evidence type="ECO:0000256" key="1">
    <source>
        <dbReference type="SAM" id="Phobius"/>
    </source>
</evidence>
<evidence type="ECO:0000313" key="2">
    <source>
        <dbReference type="EMBL" id="MCR2803815.1"/>
    </source>
</evidence>
<reference evidence="2" key="1">
    <citation type="submission" date="2022-08" db="EMBL/GenBank/DDBJ databases">
        <title>The genomic sequence of strain Paenibacillus sp. SCIV0701.</title>
        <authorList>
            <person name="Zhao H."/>
        </authorList>
    </citation>
    <scope>NUCLEOTIDE SEQUENCE</scope>
    <source>
        <strain evidence="2">SCIV0701</strain>
    </source>
</reference>
<name>A0A9X2MP09_9BACL</name>
<dbReference type="RefSeq" id="WP_257444410.1">
    <property type="nucleotide sequence ID" value="NZ_JANIPJ010000004.1"/>
</dbReference>
<organism evidence="2 3">
    <name type="scientific">Paenibacillus soyae</name>
    <dbReference type="NCBI Taxonomy" id="2969249"/>
    <lineage>
        <taxon>Bacteria</taxon>
        <taxon>Bacillati</taxon>
        <taxon>Bacillota</taxon>
        <taxon>Bacilli</taxon>
        <taxon>Bacillales</taxon>
        <taxon>Paenibacillaceae</taxon>
        <taxon>Paenibacillus</taxon>
    </lineage>
</organism>
<feature type="transmembrane region" description="Helical" evidence="1">
    <location>
        <begin position="106"/>
        <end position="135"/>
    </location>
</feature>
<dbReference type="PANTHER" id="PTHR37305:SF1">
    <property type="entry name" value="MEMBRANE PROTEIN"/>
    <property type="match status" value="1"/>
</dbReference>
<keyword evidence="1" id="KW-1133">Transmembrane helix</keyword>
<keyword evidence="1" id="KW-0812">Transmembrane</keyword>
<dbReference type="EMBL" id="JANIPJ010000004">
    <property type="protein sequence ID" value="MCR2803815.1"/>
    <property type="molecule type" value="Genomic_DNA"/>
</dbReference>
<dbReference type="Proteomes" id="UP001141950">
    <property type="component" value="Unassembled WGS sequence"/>
</dbReference>
<sequence>MLNFGALITNEWIKLYKKKSFFVYLAVMAVFVGIIAYAAYRGWMSGTDSALGFVESIVSMSAAGQILPMVVIIAIANIVPQEFRMGTIKFLLIRAQSRNKILASKYVVALLFSFFLIAATWLMCLIAGLALYGFGGGGDMWPQIGENVLYLTIYTFAFVSLTFMLGVLTRSSGATVGIAMFSVMVGGLFTLLLTRYSFIKFVLFPNVDLSVYDGGGSMPHGMTLGFSATVIGAYVLLFLIASFVTFRKRDVS</sequence>
<feature type="transmembrane region" description="Helical" evidence="1">
    <location>
        <begin position="147"/>
        <end position="168"/>
    </location>
</feature>
<accession>A0A9X2MP09</accession>
<protein>
    <submittedName>
        <fullName evidence="2">ABC transporter permease</fullName>
    </submittedName>
</protein>
<keyword evidence="3" id="KW-1185">Reference proteome</keyword>
<proteinExistence type="predicted"/>
<gene>
    <name evidence="2" type="ORF">NQZ67_07965</name>
</gene>
<comment type="caution">
    <text evidence="2">The sequence shown here is derived from an EMBL/GenBank/DDBJ whole genome shotgun (WGS) entry which is preliminary data.</text>
</comment>
<feature type="transmembrane region" description="Helical" evidence="1">
    <location>
        <begin position="180"/>
        <end position="204"/>
    </location>
</feature>
<feature type="transmembrane region" description="Helical" evidence="1">
    <location>
        <begin position="60"/>
        <end position="79"/>
    </location>
</feature>
<feature type="transmembrane region" description="Helical" evidence="1">
    <location>
        <begin position="224"/>
        <end position="246"/>
    </location>
</feature>
<dbReference type="Pfam" id="PF12730">
    <property type="entry name" value="ABC2_membrane_4"/>
    <property type="match status" value="1"/>
</dbReference>
<dbReference type="PANTHER" id="PTHR37305">
    <property type="entry name" value="INTEGRAL MEMBRANE PROTEIN-RELATED"/>
    <property type="match status" value="1"/>
</dbReference>
<evidence type="ECO:0000313" key="3">
    <source>
        <dbReference type="Proteomes" id="UP001141950"/>
    </source>
</evidence>
<keyword evidence="1" id="KW-0472">Membrane</keyword>
<feature type="transmembrane region" description="Helical" evidence="1">
    <location>
        <begin position="21"/>
        <end position="40"/>
    </location>
</feature>
<dbReference type="AlphaFoldDB" id="A0A9X2MP09"/>